<feature type="coiled-coil region" evidence="3">
    <location>
        <begin position="845"/>
        <end position="872"/>
    </location>
</feature>
<dbReference type="Gene3D" id="3.40.50.300">
    <property type="entry name" value="P-loop containing nucleotide triphosphate hydrolases"/>
    <property type="match status" value="1"/>
</dbReference>
<keyword evidence="3" id="KW-0175">Coiled coil</keyword>
<protein>
    <submittedName>
        <fullName evidence="5">Transcriptional activator</fullName>
    </submittedName>
</protein>
<keyword evidence="1" id="KW-0547">Nucleotide-binding</keyword>
<accession>A0A318S572</accession>
<feature type="domain" description="Bacterial transcriptional activator" evidence="4">
    <location>
        <begin position="115"/>
        <end position="236"/>
    </location>
</feature>
<evidence type="ECO:0000313" key="5">
    <source>
        <dbReference type="EMBL" id="PYE53834.1"/>
    </source>
</evidence>
<keyword evidence="2" id="KW-0067">ATP-binding</keyword>
<keyword evidence="6" id="KW-1185">Reference proteome</keyword>
<comment type="caution">
    <text evidence="5">The sequence shown here is derived from an EMBL/GenBank/DDBJ whole genome shotgun (WGS) entry which is preliminary data.</text>
</comment>
<dbReference type="Proteomes" id="UP000248326">
    <property type="component" value="Unassembled WGS sequence"/>
</dbReference>
<dbReference type="Pfam" id="PF03704">
    <property type="entry name" value="BTAD"/>
    <property type="match status" value="1"/>
</dbReference>
<sequence>MSVLHVRLLGPPQVRVDQNAPVTRFSHRKALALLAYLVLEPRPHTRSALAGLLWPDSEDATARSALRNTLSFLRDLLGEAADRLHARGSTVELRLQPDDELDCAFTLRDVALDEIDVRSLTLELLGGVPDAPDDAFGAWLVDARERVRRDAAALLQRAVEHHLGSGDAGGALDAASGWVTLEPHVEQAVLILMRLHVEAGRPDAARRVLEAHAAHVSHSFGARPSQALLDFAATLRTARVTSPVSSTPGVPRTAAFFGRTSELERMMGAFREAQREAGAVVIDGEPGIGKTRLVEAFLEQAAANGARVLRGRALETARFLPYHALTDILRSVLPDDLARTPLDPAGLAELTMLLPDLRERHPDLPEPSGDAAVASARRLAVIGEALKGAANGSPLVLFLDDVQWADQATLDAVAWLASRPEHREARRLLFLNVRREALAQPELRRWLAELPRAWRVTRISLGPLARDDGRAWLSSLVAGADLDRLESWMHARTAGQPLFMAETLRTLQDERVLLVDASGAVNVDAAALERIDDTPQGVRDAVQARLSRLSPSAARLVNAASTLGRPVPLDVLRAVCGFEEDDALDALDETSARGVLVEHGDVVVFTHDQLREVAAQDVTDARRRALHRRALEVLRSTGEASAMLAWHAREAHAWTDAVRFDLAAGRAAAKLAANTEAIAHFERALDVLQSSPRGFDRAALTGDEVFELFDALNVAYDDTEDRHPNRRAALVRMHAEGRERRDERLTVRALTELTVIHVWTPGEEEQAARCLEEAAALVTSGETRAWLESARFYVAVRHGDGEAQLRHARVALEEARRTDNEYLIGMCLANLSTALGYTRDWTVASRAALDAAEQLERAHNRLAAQRSAVTAAYGLWYADDLEGCVRVANASVLTSRELHSPQFEVSAMRPMLTGLTALGRTADLHAVLARFEALLEERDDEAFRALCLLDLAIARHALGQFGEARAAYLEVEATHTRVALPYFSDYAPSGLSDLAWREGRLDEAATFAKLAAARRGGGVVPLAFSGVASEVAALARSGDVTRAREVVGYFEYASESADAPLWQAWTTATLERHLGHAERAERLYSRAREHAEALRRPLLGLRLAGEHARLLGESNRTEEARTVAAWIAEAVEQHAKFLPNEVASSFRRAYEYRG</sequence>
<evidence type="ECO:0000313" key="6">
    <source>
        <dbReference type="Proteomes" id="UP000248326"/>
    </source>
</evidence>
<proteinExistence type="predicted"/>
<evidence type="ECO:0000256" key="1">
    <source>
        <dbReference type="ARBA" id="ARBA00022741"/>
    </source>
</evidence>
<dbReference type="EMBL" id="QJSX01000007">
    <property type="protein sequence ID" value="PYE53834.1"/>
    <property type="molecule type" value="Genomic_DNA"/>
</dbReference>
<dbReference type="InterPro" id="IPR011990">
    <property type="entry name" value="TPR-like_helical_dom_sf"/>
</dbReference>
<dbReference type="SUPFAM" id="SSF48452">
    <property type="entry name" value="TPR-like"/>
    <property type="match status" value="1"/>
</dbReference>
<dbReference type="SUPFAM" id="SSF52540">
    <property type="entry name" value="P-loop containing nucleoside triphosphate hydrolases"/>
    <property type="match status" value="1"/>
</dbReference>
<dbReference type="GO" id="GO:0004016">
    <property type="term" value="F:adenylate cyclase activity"/>
    <property type="evidence" value="ECO:0007669"/>
    <property type="project" value="TreeGrafter"/>
</dbReference>
<evidence type="ECO:0000259" key="4">
    <source>
        <dbReference type="SMART" id="SM01043"/>
    </source>
</evidence>
<dbReference type="SMART" id="SM01043">
    <property type="entry name" value="BTAD"/>
    <property type="match status" value="1"/>
</dbReference>
<dbReference type="PANTHER" id="PTHR16305:SF28">
    <property type="entry name" value="GUANYLATE CYCLASE DOMAIN-CONTAINING PROTEIN"/>
    <property type="match status" value="1"/>
</dbReference>
<organism evidence="5 6">
    <name type="scientific">Deinococcus yavapaiensis KR-236</name>
    <dbReference type="NCBI Taxonomy" id="694435"/>
    <lineage>
        <taxon>Bacteria</taxon>
        <taxon>Thermotogati</taxon>
        <taxon>Deinococcota</taxon>
        <taxon>Deinococci</taxon>
        <taxon>Deinococcales</taxon>
        <taxon>Deinococcaceae</taxon>
        <taxon>Deinococcus</taxon>
    </lineage>
</organism>
<dbReference type="InterPro" id="IPR041664">
    <property type="entry name" value="AAA_16"/>
</dbReference>
<reference evidence="5 6" key="1">
    <citation type="submission" date="2018-06" db="EMBL/GenBank/DDBJ databases">
        <title>Genomic Encyclopedia of Type Strains, Phase IV (KMG-IV): sequencing the most valuable type-strain genomes for metagenomic binning, comparative biology and taxonomic classification.</title>
        <authorList>
            <person name="Goeker M."/>
        </authorList>
    </citation>
    <scope>NUCLEOTIDE SEQUENCE [LARGE SCALE GENOMIC DNA]</scope>
    <source>
        <strain evidence="5 6">DSM 18048</strain>
    </source>
</reference>
<gene>
    <name evidence="5" type="ORF">DES52_10792</name>
</gene>
<dbReference type="Gene3D" id="1.25.40.10">
    <property type="entry name" value="Tetratricopeptide repeat domain"/>
    <property type="match status" value="1"/>
</dbReference>
<dbReference type="GO" id="GO:0005737">
    <property type="term" value="C:cytoplasm"/>
    <property type="evidence" value="ECO:0007669"/>
    <property type="project" value="TreeGrafter"/>
</dbReference>
<dbReference type="InterPro" id="IPR005158">
    <property type="entry name" value="BTAD"/>
</dbReference>
<dbReference type="GO" id="GO:0005524">
    <property type="term" value="F:ATP binding"/>
    <property type="evidence" value="ECO:0007669"/>
    <property type="project" value="UniProtKB-KW"/>
</dbReference>
<evidence type="ECO:0000256" key="2">
    <source>
        <dbReference type="ARBA" id="ARBA00022840"/>
    </source>
</evidence>
<dbReference type="PANTHER" id="PTHR16305">
    <property type="entry name" value="TESTICULAR SOLUBLE ADENYLYL CYCLASE"/>
    <property type="match status" value="1"/>
</dbReference>
<dbReference type="RefSeq" id="WP_110886742.1">
    <property type="nucleotide sequence ID" value="NZ_QJSX01000007.1"/>
</dbReference>
<dbReference type="AlphaFoldDB" id="A0A318S572"/>
<dbReference type="OrthoDB" id="60296at2"/>
<name>A0A318S572_9DEIO</name>
<evidence type="ECO:0000256" key="3">
    <source>
        <dbReference type="SAM" id="Coils"/>
    </source>
</evidence>
<dbReference type="Pfam" id="PF13191">
    <property type="entry name" value="AAA_16"/>
    <property type="match status" value="1"/>
</dbReference>
<dbReference type="InterPro" id="IPR027417">
    <property type="entry name" value="P-loop_NTPase"/>
</dbReference>